<dbReference type="InterPro" id="IPR017451">
    <property type="entry name" value="F-box-assoc_interact_dom"/>
</dbReference>
<name>A0AAP0X4A5_LIQFO</name>
<evidence type="ECO:0000313" key="3">
    <source>
        <dbReference type="Proteomes" id="UP001415857"/>
    </source>
</evidence>
<dbReference type="NCBIfam" id="TIGR01640">
    <property type="entry name" value="F_box_assoc_1"/>
    <property type="match status" value="1"/>
</dbReference>
<dbReference type="PROSITE" id="PS50181">
    <property type="entry name" value="FBOX"/>
    <property type="match status" value="1"/>
</dbReference>
<feature type="domain" description="F-box" evidence="1">
    <location>
        <begin position="22"/>
        <end position="72"/>
    </location>
</feature>
<evidence type="ECO:0000313" key="2">
    <source>
        <dbReference type="EMBL" id="KAK9284933.1"/>
    </source>
</evidence>
<organism evidence="2 3">
    <name type="scientific">Liquidambar formosana</name>
    <name type="common">Formosan gum</name>
    <dbReference type="NCBI Taxonomy" id="63359"/>
    <lineage>
        <taxon>Eukaryota</taxon>
        <taxon>Viridiplantae</taxon>
        <taxon>Streptophyta</taxon>
        <taxon>Embryophyta</taxon>
        <taxon>Tracheophyta</taxon>
        <taxon>Spermatophyta</taxon>
        <taxon>Magnoliopsida</taxon>
        <taxon>eudicotyledons</taxon>
        <taxon>Gunneridae</taxon>
        <taxon>Pentapetalae</taxon>
        <taxon>Saxifragales</taxon>
        <taxon>Altingiaceae</taxon>
        <taxon>Liquidambar</taxon>
    </lineage>
</organism>
<dbReference type="Pfam" id="PF07734">
    <property type="entry name" value="FBA_1"/>
    <property type="match status" value="1"/>
</dbReference>
<dbReference type="PANTHER" id="PTHR31672">
    <property type="entry name" value="BNACNNG10540D PROTEIN"/>
    <property type="match status" value="1"/>
</dbReference>
<gene>
    <name evidence="2" type="ORF">L1049_024114</name>
</gene>
<comment type="caution">
    <text evidence="2">The sequence shown here is derived from an EMBL/GenBank/DDBJ whole genome shotgun (WGS) entry which is preliminary data.</text>
</comment>
<dbReference type="SUPFAM" id="SSF117281">
    <property type="entry name" value="Kelch motif"/>
    <property type="match status" value="1"/>
</dbReference>
<reference evidence="2 3" key="1">
    <citation type="journal article" date="2024" name="Plant J.">
        <title>Genome sequences and population genomics reveal climatic adaptation and genomic divergence between two closely related sweetgum species.</title>
        <authorList>
            <person name="Xu W.Q."/>
            <person name="Ren C.Q."/>
            <person name="Zhang X.Y."/>
            <person name="Comes H.P."/>
            <person name="Liu X.H."/>
            <person name="Li Y.G."/>
            <person name="Kettle C.J."/>
            <person name="Jalonen R."/>
            <person name="Gaisberger H."/>
            <person name="Ma Y.Z."/>
            <person name="Qiu Y.X."/>
        </authorList>
    </citation>
    <scope>NUCLEOTIDE SEQUENCE [LARGE SCALE GENOMIC DNA]</scope>
    <source>
        <strain evidence="2">Hangzhou</strain>
    </source>
</reference>
<dbReference type="SUPFAM" id="SSF81383">
    <property type="entry name" value="F-box domain"/>
    <property type="match status" value="1"/>
</dbReference>
<dbReference type="InterPro" id="IPR006527">
    <property type="entry name" value="F-box-assoc_dom_typ1"/>
</dbReference>
<dbReference type="InterPro" id="IPR015915">
    <property type="entry name" value="Kelch-typ_b-propeller"/>
</dbReference>
<evidence type="ECO:0000259" key="1">
    <source>
        <dbReference type="PROSITE" id="PS50181"/>
    </source>
</evidence>
<dbReference type="Gene3D" id="1.20.1280.50">
    <property type="match status" value="1"/>
</dbReference>
<dbReference type="InterPro" id="IPR036047">
    <property type="entry name" value="F-box-like_dom_sf"/>
</dbReference>
<proteinExistence type="predicted"/>
<sequence>METSTRRRTAADTKEPYQQQRQLSILELPHGILVNILSRLPFKTIYNCRCVCKAWLNLLLDPYFAETHFAKSPTCLLLQPTRNRFHSRDLYMVDLEIPDLADDRDALVKFHADFHFPTDSFEVVNSCNGFLCLCDSVCFEPYYVYNPITGEYVNIPDGRRLSECYVVSRFGVCPKSNQYKVVRFVGRFTVQDTFKWETEIYTLGTDNWRAVEGTFSSLGGLPSGAVLNGALHWVVTDRRNSEFISCFDFEDEGFRSIVPPSQFGMHHKKRRKWMSLGVLGGCLYICDFPFDDHFDIWVMKDYGIRESWTKEFVIQTPITYNTGLRDFYQPIRLLGDGEILMLHNNKALVSYNLKEGSFLDLDIYGVQSDIDAIAYNPSFVSLKGIAMGQNLKVLKVKPRNAV</sequence>
<accession>A0AAP0X4A5</accession>
<dbReference type="EMBL" id="JBBPBK010000005">
    <property type="protein sequence ID" value="KAK9284933.1"/>
    <property type="molecule type" value="Genomic_DNA"/>
</dbReference>
<dbReference type="InterPro" id="IPR050796">
    <property type="entry name" value="SCF_F-box_component"/>
</dbReference>
<protein>
    <recommendedName>
        <fullName evidence="1">F-box domain-containing protein</fullName>
    </recommendedName>
</protein>
<dbReference type="PANTHER" id="PTHR31672:SF13">
    <property type="entry name" value="F-BOX PROTEIN CPR30-LIKE"/>
    <property type="match status" value="1"/>
</dbReference>
<keyword evidence="3" id="KW-1185">Reference proteome</keyword>
<dbReference type="Pfam" id="PF00646">
    <property type="entry name" value="F-box"/>
    <property type="match status" value="1"/>
</dbReference>
<dbReference type="InterPro" id="IPR001810">
    <property type="entry name" value="F-box_dom"/>
</dbReference>
<dbReference type="AlphaFoldDB" id="A0AAP0X4A5"/>
<dbReference type="Proteomes" id="UP001415857">
    <property type="component" value="Unassembled WGS sequence"/>
</dbReference>
<dbReference type="SMART" id="SM00256">
    <property type="entry name" value="FBOX"/>
    <property type="match status" value="1"/>
</dbReference>